<reference evidence="1 2" key="1">
    <citation type="submission" date="2019-08" db="EMBL/GenBank/DDBJ databases">
        <title>Complete genome sequence of Candidatus Uab amorphum.</title>
        <authorList>
            <person name="Shiratori T."/>
            <person name="Suzuki S."/>
            <person name="Kakizawa Y."/>
            <person name="Ishida K."/>
        </authorList>
    </citation>
    <scope>NUCLEOTIDE SEQUENCE [LARGE SCALE GENOMIC DNA]</scope>
    <source>
        <strain evidence="1 2">SRT547</strain>
    </source>
</reference>
<dbReference type="EMBL" id="AP019860">
    <property type="protein sequence ID" value="BBM87903.1"/>
    <property type="molecule type" value="Genomic_DNA"/>
</dbReference>
<evidence type="ECO:0000313" key="1">
    <source>
        <dbReference type="EMBL" id="BBM87903.1"/>
    </source>
</evidence>
<accession>A0A5S9F784</accession>
<sequence length="366" mass="42224">MRNKPIRAFTLVELMMAVALLTVFTLMLVNVLSQSVNVWRTTEQRREILETSRNIMDIISEDLNAMYLPESMTITGLLLDYDKNGKQRLRFLRKISQENIHPVLRYAGTTKSKELQHYNLKADKDKKLLAPGGLAEVIYCFVPQENGLMGLYRGIQAPIGGKESFFNDKNIDSAAQIQEKCHLLASEILNVEIKCWANTTFTWNPQKLPRRKQKGGPSLVWDSTKRRITDFFLFRTGNPQKHAKPLKMNVTVVLQNGEPKELLSDILESDTTAFLTNTQGMAGNLRYMLVNNEWMTYEDVSKDTVINLQRGIWNTKPAEHKRFNTVKRIYYEKWDSQKTTPKTLELQQTTKVYIGIPFVKTIKLPF</sequence>
<proteinExistence type="predicted"/>
<dbReference type="KEGG" id="uam:UABAM_06318"/>
<organism evidence="1 2">
    <name type="scientific">Uabimicrobium amorphum</name>
    <dbReference type="NCBI Taxonomy" id="2596890"/>
    <lineage>
        <taxon>Bacteria</taxon>
        <taxon>Pseudomonadati</taxon>
        <taxon>Planctomycetota</taxon>
        <taxon>Candidatus Uabimicrobiia</taxon>
        <taxon>Candidatus Uabimicrobiales</taxon>
        <taxon>Candidatus Uabimicrobiaceae</taxon>
        <taxon>Candidatus Uabimicrobium</taxon>
    </lineage>
</organism>
<dbReference type="InterPro" id="IPR012902">
    <property type="entry name" value="N_methyl_site"/>
</dbReference>
<keyword evidence="2" id="KW-1185">Reference proteome</keyword>
<dbReference type="Pfam" id="PF07963">
    <property type="entry name" value="N_methyl"/>
    <property type="match status" value="1"/>
</dbReference>
<dbReference type="AlphaFoldDB" id="A0A5S9F784"/>
<name>A0A5S9F784_UABAM</name>
<protein>
    <recommendedName>
        <fullName evidence="3">Type II secretion system protein J</fullName>
    </recommendedName>
</protein>
<gene>
    <name evidence="1" type="ORF">UABAM_06318</name>
</gene>
<evidence type="ECO:0008006" key="3">
    <source>
        <dbReference type="Google" id="ProtNLM"/>
    </source>
</evidence>
<dbReference type="RefSeq" id="WP_173013679.1">
    <property type="nucleotide sequence ID" value="NZ_AP019860.1"/>
</dbReference>
<evidence type="ECO:0000313" key="2">
    <source>
        <dbReference type="Proteomes" id="UP000326354"/>
    </source>
</evidence>
<dbReference type="Proteomes" id="UP000326354">
    <property type="component" value="Chromosome"/>
</dbReference>